<dbReference type="Pfam" id="PF01019">
    <property type="entry name" value="G_glu_transpept"/>
    <property type="match status" value="1"/>
</dbReference>
<dbReference type="PANTHER" id="PTHR43881">
    <property type="entry name" value="GAMMA-GLUTAMYLTRANSPEPTIDASE (AFU_ORTHOLOGUE AFUA_4G13580)"/>
    <property type="match status" value="1"/>
</dbReference>
<comment type="catalytic activity">
    <reaction evidence="2 6">
        <text>glutathione + H2O = L-cysteinylglycine + L-glutamate</text>
        <dbReference type="Rhea" id="RHEA:28807"/>
        <dbReference type="ChEBI" id="CHEBI:15377"/>
        <dbReference type="ChEBI" id="CHEBI:29985"/>
        <dbReference type="ChEBI" id="CHEBI:57925"/>
        <dbReference type="ChEBI" id="CHEBI:61694"/>
        <dbReference type="EC" id="3.4.19.13"/>
    </reaction>
</comment>
<dbReference type="GO" id="GO:0006751">
    <property type="term" value="P:glutathione catabolic process"/>
    <property type="evidence" value="ECO:0007669"/>
    <property type="project" value="UniProtKB-UniRule"/>
</dbReference>
<dbReference type="GO" id="GO:0006750">
    <property type="term" value="P:glutathione biosynthetic process"/>
    <property type="evidence" value="ECO:0007669"/>
    <property type="project" value="UniProtKB-KW"/>
</dbReference>
<gene>
    <name evidence="7" type="ORF">CYPRO_2503</name>
</gene>
<keyword evidence="6" id="KW-0012">Acyltransferase</keyword>
<comment type="similarity">
    <text evidence="6">Belongs to the gamma-glutamyltransferase family.</text>
</comment>
<comment type="pathway">
    <text evidence="6">Sulfur metabolism; glutathione metabolism.</text>
</comment>
<name>A0A345UMP3_9BACT</name>
<keyword evidence="6" id="KW-0808">Transferase</keyword>
<evidence type="ECO:0000256" key="2">
    <source>
        <dbReference type="ARBA" id="ARBA00001089"/>
    </source>
</evidence>
<comment type="PTM">
    <text evidence="6">Cleaved by autocatalysis into a large and a small subunit.</text>
</comment>
<organism evidence="7 8">
    <name type="scientific">Cyclonatronum proteinivorum</name>
    <dbReference type="NCBI Taxonomy" id="1457365"/>
    <lineage>
        <taxon>Bacteria</taxon>
        <taxon>Pseudomonadati</taxon>
        <taxon>Balneolota</taxon>
        <taxon>Balneolia</taxon>
        <taxon>Balneolales</taxon>
        <taxon>Cyclonatronaceae</taxon>
        <taxon>Cyclonatronum</taxon>
    </lineage>
</organism>
<reference evidence="7 8" key="1">
    <citation type="submission" date="2018-03" db="EMBL/GenBank/DDBJ databases">
        <title>Phenotypic and genomic properties of Cyclonatronum proteinivorum gen. nov., sp. nov., a haloalkaliphilic bacteroidete from soda lakes possessing Na+-translocating rhodopsin.</title>
        <authorList>
            <person name="Toshchakov S.V."/>
            <person name="Korzhenkov A."/>
            <person name="Samarov N.I."/>
            <person name="Kublanov I.V."/>
            <person name="Muntyan M.S."/>
            <person name="Sorokin D.Y."/>
        </authorList>
    </citation>
    <scope>NUCLEOTIDE SEQUENCE [LARGE SCALE GENOMIC DNA]</scope>
    <source>
        <strain evidence="7 8">Omega</strain>
    </source>
</reference>
<accession>A0A345UMP3</accession>
<dbReference type="UniPathway" id="UPA00204"/>
<dbReference type="PANTHER" id="PTHR43881:SF1">
    <property type="entry name" value="GAMMA-GLUTAMYLTRANSPEPTIDASE (AFU_ORTHOLOGUE AFUA_4G13580)"/>
    <property type="match status" value="1"/>
</dbReference>
<comment type="subunit">
    <text evidence="6">This enzyme consists of two polypeptide chains, which are synthesized in precursor form from a single polypeptide.</text>
</comment>
<protein>
    <recommendedName>
        <fullName evidence="6">Glutathione hydrolase proenzyme</fullName>
        <ecNumber evidence="6">2.3.2.2</ecNumber>
        <ecNumber evidence="6">3.4.19.13</ecNumber>
    </recommendedName>
    <component>
        <recommendedName>
            <fullName evidence="6">Glutathione hydrolase large chain</fullName>
        </recommendedName>
    </component>
    <component>
        <recommendedName>
            <fullName evidence="6">Glutathione hydrolase small chain</fullName>
        </recommendedName>
    </component>
</protein>
<dbReference type="NCBIfam" id="TIGR00066">
    <property type="entry name" value="g_glut_trans"/>
    <property type="match status" value="1"/>
</dbReference>
<dbReference type="Proteomes" id="UP000254808">
    <property type="component" value="Chromosome"/>
</dbReference>
<keyword evidence="8" id="KW-1185">Reference proteome</keyword>
<sequence>MPMQAMRTLFLISSVFLTLIFLLMFNETADAQFDRLNEHFITRSEVVAANGMVATSHPLAAQVGLQILMQGGNAIDAAIATNAAMGLMEPTGNGIGGDLFAILWHEESQQLYAINASGRSPLGLSYEQLMAELEAMEETRIPPSSLLSVSVPGAIDGWFELHERFGSLPMADILAPSVHYAENGFPVPEVIADAWRRSARILANRVGAFIETFTIDGRGPEKGEIMRNPDLGNTYRLLGEQGRDVFYRGEIARKIDAFMREHGGYLRFEDFDQHRSEWIETLSTTYRGYEVHQIGQNNQGTAVLQMLNILEGYDLSEMGFNSPEALHLMIEAKKLAFEDRAKFYSDPDFNDLPFERLISKEYAAERRALISDRALERVTSGIEGLRDGGTIFLTTADREGNMVSLIQSNFRGMGTGFVVPGTGFSFQNRGELFSLDPAHPNVYEPGKRPFHTIIPGFVMKDGKPWFTLGVMGGEFQPMGHVQILVNMIDFGMNVQEASDAIRWLHTNSTEPTEAWGDYLKDGGLVRFESDIDPAIVEALRAMGHKVEIGGGFYGRFQGILRNHELGVYVGGSESRADGQAVGY</sequence>
<dbReference type="EC" id="3.4.19.13" evidence="6"/>
<feature type="binding site" evidence="5">
    <location>
        <position position="473"/>
    </location>
    <ligand>
        <name>L-glutamate</name>
        <dbReference type="ChEBI" id="CHEBI:29985"/>
    </ligand>
</feature>
<dbReference type="AlphaFoldDB" id="A0A345UMP3"/>
<dbReference type="EC" id="2.3.2.2" evidence="6"/>
<comment type="catalytic activity">
    <reaction evidence="1 6">
        <text>an S-substituted glutathione + H2O = an S-substituted L-cysteinylglycine + L-glutamate</text>
        <dbReference type="Rhea" id="RHEA:59468"/>
        <dbReference type="ChEBI" id="CHEBI:15377"/>
        <dbReference type="ChEBI" id="CHEBI:29985"/>
        <dbReference type="ChEBI" id="CHEBI:90779"/>
        <dbReference type="ChEBI" id="CHEBI:143103"/>
        <dbReference type="EC" id="3.4.19.13"/>
    </reaction>
</comment>
<dbReference type="Gene3D" id="3.60.20.40">
    <property type="match status" value="1"/>
</dbReference>
<evidence type="ECO:0000256" key="6">
    <source>
        <dbReference type="RuleBase" id="RU368036"/>
    </source>
</evidence>
<evidence type="ECO:0000256" key="5">
    <source>
        <dbReference type="PIRSR" id="PIRSR600101-2"/>
    </source>
</evidence>
<dbReference type="Gene3D" id="1.10.246.130">
    <property type="match status" value="1"/>
</dbReference>
<feature type="active site" description="Nucleophile" evidence="4">
    <location>
        <position position="390"/>
    </location>
</feature>
<keyword evidence="6" id="KW-0317">Glutathione biosynthesis</keyword>
<keyword evidence="6" id="KW-0865">Zymogen</keyword>
<keyword evidence="6 7" id="KW-0378">Hydrolase</keyword>
<comment type="catalytic activity">
    <reaction evidence="3 6">
        <text>an N-terminal (5-L-glutamyl)-[peptide] + an alpha-amino acid = 5-L-glutamyl amino acid + an N-terminal L-alpha-aminoacyl-[peptide]</text>
        <dbReference type="Rhea" id="RHEA:23904"/>
        <dbReference type="Rhea" id="RHEA-COMP:9780"/>
        <dbReference type="Rhea" id="RHEA-COMP:9795"/>
        <dbReference type="ChEBI" id="CHEBI:77644"/>
        <dbReference type="ChEBI" id="CHEBI:78597"/>
        <dbReference type="ChEBI" id="CHEBI:78599"/>
        <dbReference type="ChEBI" id="CHEBI:78608"/>
        <dbReference type="EC" id="2.3.2.2"/>
    </reaction>
</comment>
<dbReference type="KEGG" id="cprv:CYPRO_2503"/>
<dbReference type="GO" id="GO:0036374">
    <property type="term" value="F:glutathione hydrolase activity"/>
    <property type="evidence" value="ECO:0007669"/>
    <property type="project" value="UniProtKB-UniRule"/>
</dbReference>
<dbReference type="InterPro" id="IPR029055">
    <property type="entry name" value="Ntn_hydrolases_N"/>
</dbReference>
<dbReference type="InterPro" id="IPR043138">
    <property type="entry name" value="GGT_lsub"/>
</dbReference>
<dbReference type="PRINTS" id="PR01210">
    <property type="entry name" value="GGTRANSPTASE"/>
</dbReference>
<evidence type="ECO:0000256" key="1">
    <source>
        <dbReference type="ARBA" id="ARBA00001049"/>
    </source>
</evidence>
<evidence type="ECO:0000313" key="8">
    <source>
        <dbReference type="Proteomes" id="UP000254808"/>
    </source>
</evidence>
<dbReference type="InterPro" id="IPR000101">
    <property type="entry name" value="GGT_peptidase"/>
</dbReference>
<dbReference type="RefSeq" id="WP_240644751.1">
    <property type="nucleotide sequence ID" value="NZ_CP027806.1"/>
</dbReference>
<dbReference type="SUPFAM" id="SSF56235">
    <property type="entry name" value="N-terminal nucleophile aminohydrolases (Ntn hydrolases)"/>
    <property type="match status" value="1"/>
</dbReference>
<evidence type="ECO:0000313" key="7">
    <source>
        <dbReference type="EMBL" id="AXJ01745.1"/>
    </source>
</evidence>
<dbReference type="GO" id="GO:0103068">
    <property type="term" value="F:leukotriene C4 gamma-glutamyl transferase activity"/>
    <property type="evidence" value="ECO:0007669"/>
    <property type="project" value="UniProtKB-EC"/>
</dbReference>
<dbReference type="InterPro" id="IPR043137">
    <property type="entry name" value="GGT_ssub_C"/>
</dbReference>
<dbReference type="EMBL" id="CP027806">
    <property type="protein sequence ID" value="AXJ01745.1"/>
    <property type="molecule type" value="Genomic_DNA"/>
</dbReference>
<dbReference type="InterPro" id="IPR052896">
    <property type="entry name" value="GGT-like_enzyme"/>
</dbReference>
<evidence type="ECO:0000256" key="4">
    <source>
        <dbReference type="PIRSR" id="PIRSR600101-1"/>
    </source>
</evidence>
<proteinExistence type="inferred from homology"/>
<evidence type="ECO:0000256" key="3">
    <source>
        <dbReference type="ARBA" id="ARBA00047417"/>
    </source>
</evidence>